<feature type="domain" description="4Fe-4S ferredoxin-type" evidence="2">
    <location>
        <begin position="185"/>
        <end position="216"/>
    </location>
</feature>
<dbReference type="GO" id="GO:0030976">
    <property type="term" value="F:thiamine pyrophosphate binding"/>
    <property type="evidence" value="ECO:0007669"/>
    <property type="project" value="InterPro"/>
</dbReference>
<sequence length="845" mass="93278">EQPCRAPVFEVGYFDNEFRSGKGYDQPATALASVGMMASATGATASKYVARRETPVYIAENCTQCMECIVACPDTALPNAAHDLSTVLRSGIMNYISEPTERRALLDQLPAIDKSAREKMLEIAKTKGDTKFSDVIRAEFDAMNGAISKKTRAELYAIVDKMPVAYSKVTAIFSSKEKKSVGDGGVFMIAVSDLCKGCAACVEACGDHDALRMMPESDELNADHLSQMAFLDTLPDTPQHYLGLYDSDEPLDSKEAALRNHLMVRKNYDAMVSGDGACAGCGEKSVLRSVASVTEAYMRPLFHAKADRLRDKADKLVSEGLAKLAALAERDPADYGRFRRVVAHSVMGLGGENDADTESRLENHGELLDQAVIDALVAVMRQEAFNHKDLQVQEGRLDNGMSVMAMGASTGCNTVYGSTPPNNPHPYPWMNSLFQDGPTITWLFGESFIIDHARRSIVPERLADALLNGDVACTEDDYFNYTHFTDALMTHAEITELPKAWAIGGDGAMGDIGYQNLSKVILQNRPNVKVLMLDTQVYSNTGGQNSDSSVMAGGYDMNQMGEATQGKLIEKKNVAETFTAGHGSPFVAQVSLANAPKFYRALLDGLDYRGTAFYQCFTTCQPEHGVADDMSLAQAQRIRDSRGMPEFVFNPMRGETYSETLELKGNPSPKTDWWEPRSKVTKQKYRFTVAHWCATEARFRRHLKKVKEADLSQHTHLDDMLPRITFDDVVQRSFLNPEHRSFVPDFRVYIETEKAGKVAYQLLSRQMVLFCVERRKAWRLLQSKAGLENLEYQAQRQLLKKVDAGDISLSDFLASSAAMLRDELDGKESGAAKAKPASTVVSSRA</sequence>
<dbReference type="PANTHER" id="PTHR32154:SF0">
    <property type="entry name" value="PYRUVATE-FLAVODOXIN OXIDOREDUCTASE-RELATED"/>
    <property type="match status" value="1"/>
</dbReference>
<gene>
    <name evidence="3" type="ORF">METZ01_LOCUS75954</name>
</gene>
<evidence type="ECO:0000313" key="3">
    <source>
        <dbReference type="EMBL" id="SVA23100.1"/>
    </source>
</evidence>
<accession>A0A381U4C9</accession>
<feature type="non-terminal residue" evidence="3">
    <location>
        <position position="1"/>
    </location>
</feature>
<reference evidence="3" key="1">
    <citation type="submission" date="2018-05" db="EMBL/GenBank/DDBJ databases">
        <authorList>
            <person name="Lanie J.A."/>
            <person name="Ng W.-L."/>
            <person name="Kazmierczak K.M."/>
            <person name="Andrzejewski T.M."/>
            <person name="Davidsen T.M."/>
            <person name="Wayne K.J."/>
            <person name="Tettelin H."/>
            <person name="Glass J.I."/>
            <person name="Rusch D."/>
            <person name="Podicherti R."/>
            <person name="Tsui H.-C.T."/>
            <person name="Winkler M.E."/>
        </authorList>
    </citation>
    <scope>NUCLEOTIDE SEQUENCE</scope>
</reference>
<dbReference type="InterPro" id="IPR011766">
    <property type="entry name" value="TPP_enzyme_TPP-bd"/>
</dbReference>
<dbReference type="GO" id="GO:0003824">
    <property type="term" value="F:catalytic activity"/>
    <property type="evidence" value="ECO:0007669"/>
    <property type="project" value="InterPro"/>
</dbReference>
<dbReference type="InterPro" id="IPR017900">
    <property type="entry name" value="4Fe4S_Fe_S_CS"/>
</dbReference>
<feature type="domain" description="4Fe-4S ferredoxin-type" evidence="2">
    <location>
        <begin position="53"/>
        <end position="82"/>
    </location>
</feature>
<dbReference type="EMBL" id="UINC01005715">
    <property type="protein sequence ID" value="SVA23100.1"/>
    <property type="molecule type" value="Genomic_DNA"/>
</dbReference>
<dbReference type="SUPFAM" id="SSF52518">
    <property type="entry name" value="Thiamin diphosphate-binding fold (THDP-binding)"/>
    <property type="match status" value="1"/>
</dbReference>
<feature type="region of interest" description="Disordered" evidence="1">
    <location>
        <begin position="825"/>
        <end position="845"/>
    </location>
</feature>
<protein>
    <recommendedName>
        <fullName evidence="2">4Fe-4S ferredoxin-type domain-containing protein</fullName>
    </recommendedName>
</protein>
<dbReference type="Gene3D" id="3.40.50.970">
    <property type="match status" value="1"/>
</dbReference>
<dbReference type="PROSITE" id="PS51379">
    <property type="entry name" value="4FE4S_FER_2"/>
    <property type="match status" value="2"/>
</dbReference>
<evidence type="ECO:0000256" key="1">
    <source>
        <dbReference type="SAM" id="MobiDB-lite"/>
    </source>
</evidence>
<dbReference type="GO" id="GO:0006979">
    <property type="term" value="P:response to oxidative stress"/>
    <property type="evidence" value="ECO:0007669"/>
    <property type="project" value="TreeGrafter"/>
</dbReference>
<dbReference type="InterPro" id="IPR017896">
    <property type="entry name" value="4Fe4S_Fe-S-bd"/>
</dbReference>
<organism evidence="3">
    <name type="scientific">marine metagenome</name>
    <dbReference type="NCBI Taxonomy" id="408172"/>
    <lineage>
        <taxon>unclassified sequences</taxon>
        <taxon>metagenomes</taxon>
        <taxon>ecological metagenomes</taxon>
    </lineage>
</organism>
<dbReference type="InterPro" id="IPR050722">
    <property type="entry name" value="Pyruvate:ferred/Flavod_OxRd"/>
</dbReference>
<dbReference type="SUPFAM" id="SSF54862">
    <property type="entry name" value="4Fe-4S ferredoxins"/>
    <property type="match status" value="1"/>
</dbReference>
<dbReference type="PROSITE" id="PS00198">
    <property type="entry name" value="4FE4S_FER_1"/>
    <property type="match status" value="2"/>
</dbReference>
<dbReference type="AlphaFoldDB" id="A0A381U4C9"/>
<proteinExistence type="predicted"/>
<name>A0A381U4C9_9ZZZZ</name>
<evidence type="ECO:0000259" key="2">
    <source>
        <dbReference type="PROSITE" id="PS51379"/>
    </source>
</evidence>
<dbReference type="PANTHER" id="PTHR32154">
    <property type="entry name" value="PYRUVATE-FLAVODOXIN OXIDOREDUCTASE-RELATED"/>
    <property type="match status" value="1"/>
</dbReference>
<dbReference type="Pfam" id="PF02775">
    <property type="entry name" value="TPP_enzyme_C"/>
    <property type="match status" value="1"/>
</dbReference>
<dbReference type="InterPro" id="IPR029061">
    <property type="entry name" value="THDP-binding"/>
</dbReference>